<evidence type="ECO:0000259" key="5">
    <source>
        <dbReference type="Pfam" id="PF04542"/>
    </source>
</evidence>
<dbReference type="InterPro" id="IPR007627">
    <property type="entry name" value="RNA_pol_sigma70_r2"/>
</dbReference>
<protein>
    <submittedName>
        <fullName evidence="7">Sigma-70 family RNA polymerase sigma factor</fullName>
    </submittedName>
</protein>
<dbReference type="PANTHER" id="PTHR43133:SF45">
    <property type="entry name" value="RNA POLYMERASE ECF-TYPE SIGMA FACTOR"/>
    <property type="match status" value="1"/>
</dbReference>
<dbReference type="Pfam" id="PF08281">
    <property type="entry name" value="Sigma70_r4_2"/>
    <property type="match status" value="1"/>
</dbReference>
<dbReference type="InterPro" id="IPR013249">
    <property type="entry name" value="RNA_pol_sigma70_r4_t2"/>
</dbReference>
<keyword evidence="3" id="KW-0731">Sigma factor</keyword>
<dbReference type="InterPro" id="IPR013325">
    <property type="entry name" value="RNA_pol_sigma_r2"/>
</dbReference>
<organism evidence="7 8">
    <name type="scientific">Allosphingosinicella ginsenosidimutans</name>
    <dbReference type="NCBI Taxonomy" id="1176539"/>
    <lineage>
        <taxon>Bacteria</taxon>
        <taxon>Pseudomonadati</taxon>
        <taxon>Pseudomonadota</taxon>
        <taxon>Alphaproteobacteria</taxon>
        <taxon>Sphingomonadales</taxon>
        <taxon>Sphingomonadaceae</taxon>
        <taxon>Allosphingosinicella</taxon>
    </lineage>
</organism>
<accession>A0A5C6TQN0</accession>
<dbReference type="NCBIfam" id="TIGR02937">
    <property type="entry name" value="sigma70-ECF"/>
    <property type="match status" value="1"/>
</dbReference>
<dbReference type="OrthoDB" id="9803470at2"/>
<dbReference type="InterPro" id="IPR014284">
    <property type="entry name" value="RNA_pol_sigma-70_dom"/>
</dbReference>
<comment type="caution">
    <text evidence="7">The sequence shown here is derived from an EMBL/GenBank/DDBJ whole genome shotgun (WGS) entry which is preliminary data.</text>
</comment>
<comment type="similarity">
    <text evidence="1">Belongs to the sigma-70 factor family. ECF subfamily.</text>
</comment>
<dbReference type="Proteomes" id="UP000321249">
    <property type="component" value="Unassembled WGS sequence"/>
</dbReference>
<dbReference type="GO" id="GO:0016987">
    <property type="term" value="F:sigma factor activity"/>
    <property type="evidence" value="ECO:0007669"/>
    <property type="project" value="UniProtKB-KW"/>
</dbReference>
<evidence type="ECO:0000313" key="8">
    <source>
        <dbReference type="Proteomes" id="UP000321249"/>
    </source>
</evidence>
<dbReference type="InterPro" id="IPR039425">
    <property type="entry name" value="RNA_pol_sigma-70-like"/>
</dbReference>
<dbReference type="Gene3D" id="1.10.1740.10">
    <property type="match status" value="1"/>
</dbReference>
<dbReference type="PANTHER" id="PTHR43133">
    <property type="entry name" value="RNA POLYMERASE ECF-TYPE SIGMA FACTO"/>
    <property type="match status" value="1"/>
</dbReference>
<evidence type="ECO:0000256" key="1">
    <source>
        <dbReference type="ARBA" id="ARBA00010641"/>
    </source>
</evidence>
<feature type="domain" description="RNA polymerase sigma factor 70 region 4 type 2" evidence="6">
    <location>
        <begin position="112"/>
        <end position="163"/>
    </location>
</feature>
<dbReference type="SUPFAM" id="SSF88946">
    <property type="entry name" value="Sigma2 domain of RNA polymerase sigma factors"/>
    <property type="match status" value="1"/>
</dbReference>
<dbReference type="AlphaFoldDB" id="A0A5C6TQN0"/>
<dbReference type="InterPro" id="IPR013324">
    <property type="entry name" value="RNA_pol_sigma_r3/r4-like"/>
</dbReference>
<name>A0A5C6TQN0_9SPHN</name>
<gene>
    <name evidence="7" type="ORF">FRZ32_00565</name>
</gene>
<evidence type="ECO:0000256" key="2">
    <source>
        <dbReference type="ARBA" id="ARBA00023015"/>
    </source>
</evidence>
<dbReference type="InterPro" id="IPR036388">
    <property type="entry name" value="WH-like_DNA-bd_sf"/>
</dbReference>
<evidence type="ECO:0000259" key="6">
    <source>
        <dbReference type="Pfam" id="PF08281"/>
    </source>
</evidence>
<evidence type="ECO:0000256" key="4">
    <source>
        <dbReference type="ARBA" id="ARBA00023163"/>
    </source>
</evidence>
<evidence type="ECO:0000256" key="3">
    <source>
        <dbReference type="ARBA" id="ARBA00023082"/>
    </source>
</evidence>
<dbReference type="SUPFAM" id="SSF88659">
    <property type="entry name" value="Sigma3 and sigma4 domains of RNA polymerase sigma factors"/>
    <property type="match status" value="1"/>
</dbReference>
<dbReference type="Pfam" id="PF04542">
    <property type="entry name" value="Sigma70_r2"/>
    <property type="match status" value="1"/>
</dbReference>
<dbReference type="GO" id="GO:0003677">
    <property type="term" value="F:DNA binding"/>
    <property type="evidence" value="ECO:0007669"/>
    <property type="project" value="InterPro"/>
</dbReference>
<dbReference type="RefSeq" id="WP_147041663.1">
    <property type="nucleotide sequence ID" value="NZ_BAABIR010000001.1"/>
</dbReference>
<reference evidence="7 8" key="1">
    <citation type="journal article" date="2015" name="J. Microbiol.">
        <title>Sphingosinicella ginsenosidimutans sp. nov., with ginsenoside converting activity.</title>
        <authorList>
            <person name="Kim J.K."/>
            <person name="Kang M.S."/>
            <person name="Park S.C."/>
            <person name="Kim K.M."/>
            <person name="Choi K."/>
            <person name="Yoon M.H."/>
            <person name="Im W.T."/>
        </authorList>
    </citation>
    <scope>NUCLEOTIDE SEQUENCE [LARGE SCALE GENOMIC DNA]</scope>
    <source>
        <strain evidence="7 8">BS-11</strain>
    </source>
</reference>
<dbReference type="GO" id="GO:0006352">
    <property type="term" value="P:DNA-templated transcription initiation"/>
    <property type="evidence" value="ECO:0007669"/>
    <property type="project" value="InterPro"/>
</dbReference>
<keyword evidence="4" id="KW-0804">Transcription</keyword>
<proteinExistence type="inferred from homology"/>
<dbReference type="EMBL" id="VOQQ01000001">
    <property type="protein sequence ID" value="TXC62275.1"/>
    <property type="molecule type" value="Genomic_DNA"/>
</dbReference>
<evidence type="ECO:0000313" key="7">
    <source>
        <dbReference type="EMBL" id="TXC62275.1"/>
    </source>
</evidence>
<keyword evidence="8" id="KW-1185">Reference proteome</keyword>
<sequence>MARDQHDQDGLYAQAIAAHGPALARLARAVEADADRALDLEQDMHLGLWRSFAGYDGRCAIGTWTFRVTHNIAAAHRRGGARSMKLVGLDEAEALAGTADPERDAGEAHALARLRRLVQQLKPADRSVILLWLEGLDAAAIAEVTGLSPANVAVKTHRIRALLARHFQTGDPT</sequence>
<feature type="domain" description="RNA polymerase sigma-70 region 2" evidence="5">
    <location>
        <begin position="16"/>
        <end position="81"/>
    </location>
</feature>
<keyword evidence="2" id="KW-0805">Transcription regulation</keyword>
<dbReference type="Gene3D" id="1.10.10.10">
    <property type="entry name" value="Winged helix-like DNA-binding domain superfamily/Winged helix DNA-binding domain"/>
    <property type="match status" value="1"/>
</dbReference>